<feature type="domain" description="YdbS-like PH" evidence="3">
    <location>
        <begin position="94"/>
        <end position="181"/>
    </location>
</feature>
<feature type="compositionally biased region" description="Basic and acidic residues" evidence="1">
    <location>
        <begin position="208"/>
        <end position="217"/>
    </location>
</feature>
<dbReference type="NCBIfam" id="NF040894">
    <property type="entry name" value="puhB_PGC"/>
    <property type="match status" value="1"/>
</dbReference>
<feature type="transmembrane region" description="Helical" evidence="2">
    <location>
        <begin position="76"/>
        <end position="94"/>
    </location>
</feature>
<dbReference type="RefSeq" id="WP_141165979.1">
    <property type="nucleotide sequence ID" value="NZ_VHLH01000006.1"/>
</dbReference>
<evidence type="ECO:0000313" key="4">
    <source>
        <dbReference type="EMBL" id="TPW30418.1"/>
    </source>
</evidence>
<organism evidence="4 5">
    <name type="scientific">Pararhizobium mangrovi</name>
    <dbReference type="NCBI Taxonomy" id="2590452"/>
    <lineage>
        <taxon>Bacteria</taxon>
        <taxon>Pseudomonadati</taxon>
        <taxon>Pseudomonadota</taxon>
        <taxon>Alphaproteobacteria</taxon>
        <taxon>Hyphomicrobiales</taxon>
        <taxon>Rhizobiaceae</taxon>
        <taxon>Rhizobium/Agrobacterium group</taxon>
        <taxon>Pararhizobium</taxon>
    </lineage>
</organism>
<comment type="caution">
    <text evidence="4">The sequence shown here is derived from an EMBL/GenBank/DDBJ whole genome shotgun (WGS) entry which is preliminary data.</text>
</comment>
<dbReference type="Pfam" id="PF03703">
    <property type="entry name" value="bPH_2"/>
    <property type="match status" value="1"/>
</dbReference>
<sequence length="217" mass="23924">MNDFASFPDHLDQTDLPPGERIVWQGRPKRTAVLRNILHVRLVLAWFAIFCIWRFAAGLNDTGTLGVAFVNAANVLLPAVAGIALLVVIAILMVRTTEYTITTRRVVMRYGIALPAMVNLPVEEIEGARFAKRGSTGDVTLEMPANRVLAYWKLWPNVRPWRFLRANPALRNLPDAAEAAEALKQVAIEAREGPSSSDARGTAWLGEPARRDTAEAA</sequence>
<feature type="region of interest" description="Disordered" evidence="1">
    <location>
        <begin position="189"/>
        <end position="217"/>
    </location>
</feature>
<keyword evidence="2" id="KW-1133">Transmembrane helix</keyword>
<evidence type="ECO:0000256" key="1">
    <source>
        <dbReference type="SAM" id="MobiDB-lite"/>
    </source>
</evidence>
<dbReference type="OrthoDB" id="7345733at2"/>
<name>A0A506UA57_9HYPH</name>
<reference evidence="4 5" key="1">
    <citation type="submission" date="2019-06" db="EMBL/GenBank/DDBJ databases">
        <authorList>
            <person name="Li M."/>
        </authorList>
    </citation>
    <scope>NUCLEOTIDE SEQUENCE [LARGE SCALE GENOMIC DNA]</scope>
    <source>
        <strain evidence="4 5">BGMRC6574</strain>
    </source>
</reference>
<keyword evidence="2" id="KW-0812">Transmembrane</keyword>
<keyword evidence="2" id="KW-0472">Membrane</keyword>
<protein>
    <submittedName>
        <fullName evidence="4">PH domain-containing protein</fullName>
    </submittedName>
</protein>
<evidence type="ECO:0000256" key="2">
    <source>
        <dbReference type="SAM" id="Phobius"/>
    </source>
</evidence>
<evidence type="ECO:0000259" key="3">
    <source>
        <dbReference type="Pfam" id="PF03703"/>
    </source>
</evidence>
<accession>A0A506UA57</accession>
<dbReference type="EMBL" id="VHLH01000006">
    <property type="protein sequence ID" value="TPW30418.1"/>
    <property type="molecule type" value="Genomic_DNA"/>
</dbReference>
<dbReference type="Proteomes" id="UP000320314">
    <property type="component" value="Unassembled WGS sequence"/>
</dbReference>
<dbReference type="InterPro" id="IPR054839">
    <property type="entry name" value="puhB_PGC"/>
</dbReference>
<keyword evidence="5" id="KW-1185">Reference proteome</keyword>
<proteinExistence type="predicted"/>
<gene>
    <name evidence="4" type="ORF">FJU11_05255</name>
</gene>
<dbReference type="AlphaFoldDB" id="A0A506UA57"/>
<dbReference type="InterPro" id="IPR005182">
    <property type="entry name" value="YdbS-like_PH"/>
</dbReference>
<evidence type="ECO:0000313" key="5">
    <source>
        <dbReference type="Proteomes" id="UP000320314"/>
    </source>
</evidence>
<feature type="transmembrane region" description="Helical" evidence="2">
    <location>
        <begin position="37"/>
        <end position="56"/>
    </location>
</feature>